<evidence type="ECO:0000256" key="14">
    <source>
        <dbReference type="SAM" id="MobiDB-lite"/>
    </source>
</evidence>
<keyword evidence="10" id="KW-0539">Nucleus</keyword>
<keyword evidence="3" id="KW-0507">mRNA processing</keyword>
<dbReference type="CDD" id="cd12360">
    <property type="entry name" value="RRM_cwf2"/>
    <property type="match status" value="1"/>
</dbReference>
<reference evidence="17 18" key="1">
    <citation type="journal article" date="2019" name="Sci. Rep.">
        <title>Comparative genomics of chytrid fungi reveal insights into the obligate biotrophic and pathogenic lifestyle of Synchytrium endobioticum.</title>
        <authorList>
            <person name="van de Vossenberg B.T.L.H."/>
            <person name="Warris S."/>
            <person name="Nguyen H.D.T."/>
            <person name="van Gent-Pelzer M.P.E."/>
            <person name="Joly D.L."/>
            <person name="van de Geest H.C."/>
            <person name="Bonants P.J.M."/>
            <person name="Smith D.S."/>
            <person name="Levesque C.A."/>
            <person name="van der Lee T.A.J."/>
        </authorList>
    </citation>
    <scope>NUCLEOTIDE SEQUENCE [LARGE SCALE GENOMIC DNA]</scope>
    <source>
        <strain evidence="17 18">CBS 675.73</strain>
    </source>
</reference>
<proteinExistence type="inferred from homology"/>
<dbReference type="PANTHER" id="PTHR14089:SF2">
    <property type="entry name" value="PRE-MRNA-SPLICING FACTOR CWC2"/>
    <property type="match status" value="1"/>
</dbReference>
<dbReference type="GO" id="GO:0006397">
    <property type="term" value="P:mRNA processing"/>
    <property type="evidence" value="ECO:0007669"/>
    <property type="project" value="UniProtKB-KW"/>
</dbReference>
<dbReference type="InterPro" id="IPR000571">
    <property type="entry name" value="Znf_CCCH"/>
</dbReference>
<feature type="compositionally biased region" description="Gly residues" evidence="14">
    <location>
        <begin position="518"/>
        <end position="529"/>
    </location>
</feature>
<dbReference type="InterPro" id="IPR034181">
    <property type="entry name" value="Cwc2_RRM"/>
</dbReference>
<organism evidence="17 18">
    <name type="scientific">Chytriomyces confervae</name>
    <dbReference type="NCBI Taxonomy" id="246404"/>
    <lineage>
        <taxon>Eukaryota</taxon>
        <taxon>Fungi</taxon>
        <taxon>Fungi incertae sedis</taxon>
        <taxon>Chytridiomycota</taxon>
        <taxon>Chytridiomycota incertae sedis</taxon>
        <taxon>Chytridiomycetes</taxon>
        <taxon>Chytridiales</taxon>
        <taxon>Chytriomycetaceae</taxon>
        <taxon>Chytriomyces</taxon>
    </lineage>
</organism>
<dbReference type="InterPro" id="IPR036855">
    <property type="entry name" value="Znf_CCCH_sf"/>
</dbReference>
<dbReference type="GO" id="GO:0036002">
    <property type="term" value="F:pre-mRNA binding"/>
    <property type="evidence" value="ECO:0007669"/>
    <property type="project" value="TreeGrafter"/>
</dbReference>
<evidence type="ECO:0000256" key="13">
    <source>
        <dbReference type="PROSITE-ProRule" id="PRU00723"/>
    </source>
</evidence>
<keyword evidence="5" id="KW-0747">Spliceosome</keyword>
<dbReference type="Gene3D" id="3.30.70.330">
    <property type="match status" value="1"/>
</dbReference>
<dbReference type="FunFam" id="3.30.70.330:FF:000502">
    <property type="entry name" value="Pre-mRNA-splicing factor cwc2, putative"/>
    <property type="match status" value="1"/>
</dbReference>
<evidence type="ECO:0000256" key="8">
    <source>
        <dbReference type="ARBA" id="ARBA00022884"/>
    </source>
</evidence>
<evidence type="ECO:0000256" key="11">
    <source>
        <dbReference type="ARBA" id="ARBA00023306"/>
    </source>
</evidence>
<keyword evidence="11" id="KW-0131">Cell cycle</keyword>
<feature type="compositionally biased region" description="Polar residues" evidence="14">
    <location>
        <begin position="284"/>
        <end position="293"/>
    </location>
</feature>
<comment type="caution">
    <text evidence="17">The sequence shown here is derived from an EMBL/GenBank/DDBJ whole genome shotgun (WGS) entry which is preliminary data.</text>
</comment>
<evidence type="ECO:0000256" key="9">
    <source>
        <dbReference type="ARBA" id="ARBA00023187"/>
    </source>
</evidence>
<comment type="similarity">
    <text evidence="2">Belongs to the RRM CWC2 family.</text>
</comment>
<evidence type="ECO:0000256" key="10">
    <source>
        <dbReference type="ARBA" id="ARBA00023242"/>
    </source>
</evidence>
<feature type="domain" description="RRM" evidence="15">
    <location>
        <begin position="138"/>
        <end position="212"/>
    </location>
</feature>
<dbReference type="GO" id="GO:0071007">
    <property type="term" value="C:U2-type catalytic step 2 spliceosome"/>
    <property type="evidence" value="ECO:0007669"/>
    <property type="project" value="TreeGrafter"/>
</dbReference>
<dbReference type="GO" id="GO:0071006">
    <property type="term" value="C:U2-type catalytic step 1 spliceosome"/>
    <property type="evidence" value="ECO:0007669"/>
    <property type="project" value="TreeGrafter"/>
</dbReference>
<dbReference type="GO" id="GO:0008270">
    <property type="term" value="F:zinc ion binding"/>
    <property type="evidence" value="ECO:0007669"/>
    <property type="project" value="UniProtKB-KW"/>
</dbReference>
<feature type="zinc finger region" description="C3H1-type" evidence="13">
    <location>
        <begin position="75"/>
        <end position="102"/>
    </location>
</feature>
<evidence type="ECO:0000259" key="15">
    <source>
        <dbReference type="PROSITE" id="PS50102"/>
    </source>
</evidence>
<evidence type="ECO:0008006" key="19">
    <source>
        <dbReference type="Google" id="ProtNLM"/>
    </source>
</evidence>
<feature type="region of interest" description="Disordered" evidence="14">
    <location>
        <begin position="265"/>
        <end position="298"/>
    </location>
</feature>
<dbReference type="Pfam" id="PF16131">
    <property type="entry name" value="Torus"/>
    <property type="match status" value="1"/>
</dbReference>
<evidence type="ECO:0000313" key="17">
    <source>
        <dbReference type="EMBL" id="TPX58748.1"/>
    </source>
</evidence>
<evidence type="ECO:0000256" key="5">
    <source>
        <dbReference type="ARBA" id="ARBA00022728"/>
    </source>
</evidence>
<dbReference type="AlphaFoldDB" id="A0A507E6K0"/>
<dbReference type="Proteomes" id="UP000320333">
    <property type="component" value="Unassembled WGS sequence"/>
</dbReference>
<name>A0A507E6K0_9FUNG</name>
<evidence type="ECO:0000259" key="16">
    <source>
        <dbReference type="PROSITE" id="PS50103"/>
    </source>
</evidence>
<dbReference type="InterPro" id="IPR035979">
    <property type="entry name" value="RBD_domain_sf"/>
</dbReference>
<keyword evidence="8 12" id="KW-0694">RNA-binding</keyword>
<accession>A0A507E6K0</accession>
<evidence type="ECO:0000256" key="1">
    <source>
        <dbReference type="ARBA" id="ARBA00004123"/>
    </source>
</evidence>
<dbReference type="EMBL" id="QEAP01000731">
    <property type="protein sequence ID" value="TPX58748.1"/>
    <property type="molecule type" value="Genomic_DNA"/>
</dbReference>
<evidence type="ECO:0000256" key="7">
    <source>
        <dbReference type="ARBA" id="ARBA00022833"/>
    </source>
</evidence>
<dbReference type="SUPFAM" id="SSF54928">
    <property type="entry name" value="RNA-binding domain, RBD"/>
    <property type="match status" value="1"/>
</dbReference>
<keyword evidence="7 13" id="KW-0862">Zinc</keyword>
<evidence type="ECO:0000256" key="12">
    <source>
        <dbReference type="PROSITE-ProRule" id="PRU00176"/>
    </source>
</evidence>
<dbReference type="GO" id="GO:0000974">
    <property type="term" value="C:Prp19 complex"/>
    <property type="evidence" value="ECO:0007669"/>
    <property type="project" value="TreeGrafter"/>
</dbReference>
<dbReference type="STRING" id="246404.A0A507E6K0"/>
<dbReference type="InterPro" id="IPR039171">
    <property type="entry name" value="Cwc2/Slt11"/>
</dbReference>
<keyword evidence="18" id="KW-1185">Reference proteome</keyword>
<keyword evidence="4 13" id="KW-0479">Metal-binding</keyword>
<keyword evidence="6 13" id="KW-0863">Zinc-finger</keyword>
<dbReference type="InterPro" id="IPR000504">
    <property type="entry name" value="RRM_dom"/>
</dbReference>
<dbReference type="GO" id="GO:0017070">
    <property type="term" value="F:U6 snRNA binding"/>
    <property type="evidence" value="ECO:0007669"/>
    <property type="project" value="TreeGrafter"/>
</dbReference>
<protein>
    <recommendedName>
        <fullName evidence="19">Pre-mRNA-splicing factor CWC2</fullName>
    </recommendedName>
</protein>
<evidence type="ECO:0000256" key="3">
    <source>
        <dbReference type="ARBA" id="ARBA00022664"/>
    </source>
</evidence>
<evidence type="ECO:0000313" key="18">
    <source>
        <dbReference type="Proteomes" id="UP000320333"/>
    </source>
</evidence>
<dbReference type="PANTHER" id="PTHR14089">
    <property type="entry name" value="PRE-MRNA-SPLICING FACTOR RBM22"/>
    <property type="match status" value="1"/>
</dbReference>
<evidence type="ECO:0000256" key="4">
    <source>
        <dbReference type="ARBA" id="ARBA00022723"/>
    </source>
</evidence>
<dbReference type="SMART" id="SM00360">
    <property type="entry name" value="RRM"/>
    <property type="match status" value="1"/>
</dbReference>
<dbReference type="GO" id="GO:0008380">
    <property type="term" value="P:RNA splicing"/>
    <property type="evidence" value="ECO:0007669"/>
    <property type="project" value="UniProtKB-KW"/>
</dbReference>
<dbReference type="InterPro" id="IPR012677">
    <property type="entry name" value="Nucleotide-bd_a/b_plait_sf"/>
</dbReference>
<gene>
    <name evidence="17" type="ORF">CcCBS67573_g09141</name>
</gene>
<dbReference type="PROSITE" id="PS50103">
    <property type="entry name" value="ZF_C3H1"/>
    <property type="match status" value="1"/>
</dbReference>
<comment type="subcellular location">
    <subcellularLocation>
        <location evidence="1">Nucleus</location>
    </subcellularLocation>
</comment>
<dbReference type="InterPro" id="IPR032297">
    <property type="entry name" value="Torus"/>
</dbReference>
<sequence>MNSAHKAVVQFCPLIARPARKQSSEFGGKVDQPTGSVFNIWYSKWAGGDRFNNNALEKAEHRCSINNDCGYTRATKSSSFCIHFARGVCAKGPDCNFWHRIPIAMDRVPMAQDVFGRDRHRDERDDMGGVGSFEKDNRTLYVGQLGLEGGLEDTLYRHFIEWGEIEYLRLLKGKGVAFVRFKSRVSAEFAKEAMHCQSLDNNEILNVRWATEDPNPKAALINKKKAEEKVVDALKASLPIIGEHGTILDYQTLALGASAPLNPADTGSGGATLQISDGSDLPQPVSQSESEASQKPIGWDTPNGFFYASNETAALVAAPDGAQEQAEKAKTRVDNSFYAAEGALSGQSSAAMLEGKGGPEKTQNWDGAKYVLGVGNSRVYTGEGMRHAETREKIVEATVNGMISEAGIGVGGVSQGGAGAGGVAGMGGVAKGGFWPMLPQQQVAMKKPRVSNVFSTSASGAAVVGNGATEAQFPQSNTKSFGAKGIVSGSTIQYLAELNSRKRAAAETANTAVKRKASGGGGGGGGGLLGMDYASDSD</sequence>
<dbReference type="PROSITE" id="PS50102">
    <property type="entry name" value="RRM"/>
    <property type="match status" value="1"/>
</dbReference>
<dbReference type="Pfam" id="PF00076">
    <property type="entry name" value="RRM_1"/>
    <property type="match status" value="1"/>
</dbReference>
<keyword evidence="9" id="KW-0508">mRNA splicing</keyword>
<feature type="domain" description="C3H1-type" evidence="16">
    <location>
        <begin position="75"/>
        <end position="102"/>
    </location>
</feature>
<feature type="region of interest" description="Disordered" evidence="14">
    <location>
        <begin position="505"/>
        <end position="538"/>
    </location>
</feature>
<evidence type="ECO:0000256" key="6">
    <source>
        <dbReference type="ARBA" id="ARBA00022771"/>
    </source>
</evidence>
<dbReference type="SUPFAM" id="SSF90229">
    <property type="entry name" value="CCCH zinc finger"/>
    <property type="match status" value="1"/>
</dbReference>
<dbReference type="OrthoDB" id="10251848at2759"/>
<evidence type="ECO:0000256" key="2">
    <source>
        <dbReference type="ARBA" id="ARBA00008024"/>
    </source>
</evidence>